<gene>
    <name evidence="3" type="ORF">PACTADRAFT_48268</name>
</gene>
<dbReference type="AlphaFoldDB" id="A0A1E4U3E5"/>
<proteinExistence type="predicted"/>
<evidence type="ECO:0000259" key="2">
    <source>
        <dbReference type="Pfam" id="PF09350"/>
    </source>
</evidence>
<evidence type="ECO:0000313" key="3">
    <source>
        <dbReference type="EMBL" id="ODV98526.1"/>
    </source>
</evidence>
<dbReference type="Pfam" id="PF09350">
    <property type="entry name" value="DJC28_CD"/>
    <property type="match status" value="1"/>
</dbReference>
<name>A0A1E4U3E5_PACTA</name>
<evidence type="ECO:0000256" key="1">
    <source>
        <dbReference type="SAM" id="MobiDB-lite"/>
    </source>
</evidence>
<feature type="domain" description="DnaJ homologue subfamily C member 28 conserved" evidence="2">
    <location>
        <begin position="263"/>
        <end position="332"/>
    </location>
</feature>
<organism evidence="3 4">
    <name type="scientific">Pachysolen tannophilus NRRL Y-2460</name>
    <dbReference type="NCBI Taxonomy" id="669874"/>
    <lineage>
        <taxon>Eukaryota</taxon>
        <taxon>Fungi</taxon>
        <taxon>Dikarya</taxon>
        <taxon>Ascomycota</taxon>
        <taxon>Saccharomycotina</taxon>
        <taxon>Pichiomycetes</taxon>
        <taxon>Pachysolenaceae</taxon>
        <taxon>Pachysolen</taxon>
    </lineage>
</organism>
<evidence type="ECO:0000313" key="4">
    <source>
        <dbReference type="Proteomes" id="UP000094236"/>
    </source>
</evidence>
<dbReference type="Proteomes" id="UP000094236">
    <property type="component" value="Unassembled WGS sequence"/>
</dbReference>
<dbReference type="InterPro" id="IPR018961">
    <property type="entry name" value="DnaJ_homolog_subfam-C_membr-28"/>
</dbReference>
<feature type="region of interest" description="Disordered" evidence="1">
    <location>
        <begin position="25"/>
        <end position="59"/>
    </location>
</feature>
<dbReference type="PANTHER" id="PTHR39394:SF1">
    <property type="entry name" value="DNAJ HOMOLOGUE SUBFAMILY C MEMBER 28 CONSERVED DOMAIN-CONTAINING PROTEIN"/>
    <property type="match status" value="1"/>
</dbReference>
<sequence length="501" mass="57866">MLSRGYRIGWRKVVVSRGKLRFSSTKQITGSGSSSGDSGSNNGSNDSGNGNFGNDDHQDDSYMKRRLQQLAEDATPIRDDPSIGIPQDALPYNQIITKEPNVFKNNNNDTEKSLMESDPNLQKIISNLEQASFDQKYQREIGVSKIKSYVNKHSRDLALHQPWSGKESQQDSTLRMLIDKHKPLSITKKNGDSLITPKLPNRERINHAREKSLDYLLSKHEIKEKTPKAQDDKWREQYKERLLGPEMFIPTSFSNTVNAYKAVADQRIDEAKRRGDFENLPNRGKPFKKDSHSSSAYIDRTEYHLNNILKRQDIVPPWIEKQSSVEVVIRNFRDSLDKDWLKRGINLICEKYPNKSLQDQSKIIEQFAIAESQDNGAKLRDKHWEDQQLSYLNLKIQSLNDTIRGYNLQAPLASQKMYLTVERELKNMYKRINRPEVLNDALKNHVIGDKDNHELQKKKSQQSKLSQNKYLAYNELPQQPTQGLGSLFLNIFKKSNSERNY</sequence>
<accession>A0A1E4U3E5</accession>
<dbReference type="OrthoDB" id="1922282at2759"/>
<protein>
    <recommendedName>
        <fullName evidence="2">DnaJ homologue subfamily C member 28 conserved domain-containing protein</fullName>
    </recommendedName>
</protein>
<reference evidence="4" key="1">
    <citation type="submission" date="2016-05" db="EMBL/GenBank/DDBJ databases">
        <title>Comparative genomics of biotechnologically important yeasts.</title>
        <authorList>
            <consortium name="DOE Joint Genome Institute"/>
            <person name="Riley R."/>
            <person name="Haridas S."/>
            <person name="Wolfe K.H."/>
            <person name="Lopes M.R."/>
            <person name="Hittinger C.T."/>
            <person name="Goker M."/>
            <person name="Salamov A."/>
            <person name="Wisecaver J."/>
            <person name="Long T.M."/>
            <person name="Aerts A.L."/>
            <person name="Barry K."/>
            <person name="Choi C."/>
            <person name="Clum A."/>
            <person name="Coughlan A.Y."/>
            <person name="Deshpande S."/>
            <person name="Douglass A.P."/>
            <person name="Hanson S.J."/>
            <person name="Klenk H.-P."/>
            <person name="Labutti K."/>
            <person name="Lapidus A."/>
            <person name="Lindquist E."/>
            <person name="Lipzen A."/>
            <person name="Meier-Kolthoff J.P."/>
            <person name="Ohm R.A."/>
            <person name="Otillar R.P."/>
            <person name="Pangilinan J."/>
            <person name="Peng Y."/>
            <person name="Rokas A."/>
            <person name="Rosa C.A."/>
            <person name="Scheuner C."/>
            <person name="Sibirny A.A."/>
            <person name="Slot J.C."/>
            <person name="Stielow J.B."/>
            <person name="Sun H."/>
            <person name="Kurtzman C.P."/>
            <person name="Blackwell M."/>
            <person name="Grigoriev I.V."/>
            <person name="Jeffries T.W."/>
        </authorList>
    </citation>
    <scope>NUCLEOTIDE SEQUENCE [LARGE SCALE GENOMIC DNA]</scope>
    <source>
        <strain evidence="4">NRRL Y-2460</strain>
    </source>
</reference>
<feature type="compositionally biased region" description="Low complexity" evidence="1">
    <location>
        <begin position="30"/>
        <end position="53"/>
    </location>
</feature>
<dbReference type="EMBL" id="KV454011">
    <property type="protein sequence ID" value="ODV98526.1"/>
    <property type="molecule type" value="Genomic_DNA"/>
</dbReference>
<keyword evidence="4" id="KW-1185">Reference proteome</keyword>
<dbReference type="PANTHER" id="PTHR39394">
    <property type="entry name" value="YALI0E31793P"/>
    <property type="match status" value="1"/>
</dbReference>